<evidence type="ECO:0000256" key="3">
    <source>
        <dbReference type="ARBA" id="ARBA00012879"/>
    </source>
</evidence>
<sequence>MVIAGEVTAVQKTRDQPSTDLIIRVSHHYPSDHAIREHASRRILTLVRGTNRPLGDWAHRNAKGGYPIVVSTWPFREAVRAAWRSVNDHGSSAIDAIVEGCSACEELRCDGTAVAAMRYVKDGIKAAKLVMDYTEHTMLVGEKASIFAISMGLPGPTNLSSSESIEKWV</sequence>
<proteinExistence type="predicted"/>
<evidence type="ECO:0000256" key="1">
    <source>
        <dbReference type="ARBA" id="ARBA00000306"/>
    </source>
</evidence>
<dbReference type="PANTHER" id="PTHR10188:SF6">
    <property type="entry name" value="N(4)-(BETA-N-ACETYLGLUCOSAMINYL)-L-ASPARAGINASE"/>
    <property type="match status" value="1"/>
</dbReference>
<dbReference type="Pfam" id="PF01112">
    <property type="entry name" value="Asparaginase_2"/>
    <property type="match status" value="1"/>
</dbReference>
<dbReference type="SUPFAM" id="SSF56235">
    <property type="entry name" value="N-terminal nucleophile aminohydrolases (Ntn hydrolases)"/>
    <property type="match status" value="1"/>
</dbReference>
<evidence type="ECO:0000256" key="2">
    <source>
        <dbReference type="ARBA" id="ARBA00011601"/>
    </source>
</evidence>
<accession>A0A445MGH2</accession>
<keyword evidence="4" id="KW-0068">Autocatalytic cleavage</keyword>
<evidence type="ECO:0000256" key="4">
    <source>
        <dbReference type="ARBA" id="ARBA00022813"/>
    </source>
</evidence>
<protein>
    <recommendedName>
        <fullName evidence="3">beta-aspartyl-peptidase</fullName>
        <ecNumber evidence="3">3.4.19.5</ecNumber>
    </recommendedName>
</protein>
<gene>
    <name evidence="5" type="ORF">BHM03_00022651</name>
</gene>
<dbReference type="Proteomes" id="UP000290560">
    <property type="component" value="Unassembled WGS sequence"/>
</dbReference>
<dbReference type="GO" id="GO:0003948">
    <property type="term" value="F:N4-(beta-N-acetylglucosaminyl)-L-asparaginase activity"/>
    <property type="evidence" value="ECO:0007669"/>
    <property type="project" value="TreeGrafter"/>
</dbReference>
<dbReference type="InterPro" id="IPR000246">
    <property type="entry name" value="Peptidase_T2"/>
</dbReference>
<evidence type="ECO:0000313" key="5">
    <source>
        <dbReference type="EMBL" id="RZR73313.1"/>
    </source>
</evidence>
<dbReference type="GO" id="GO:0008798">
    <property type="term" value="F:beta-aspartyl-peptidase activity"/>
    <property type="evidence" value="ECO:0007669"/>
    <property type="project" value="UniProtKB-EC"/>
</dbReference>
<dbReference type="PANTHER" id="PTHR10188">
    <property type="entry name" value="L-ASPARAGINASE"/>
    <property type="match status" value="1"/>
</dbReference>
<comment type="catalytic activity">
    <reaction evidence="1">
        <text>Cleavage of a beta-linked Asp residue from the N-terminus of a polypeptide.</text>
        <dbReference type="EC" id="3.4.19.5"/>
    </reaction>
</comment>
<dbReference type="EMBL" id="KV875881">
    <property type="protein sequence ID" value="RZR73313.1"/>
    <property type="molecule type" value="Genomic_DNA"/>
</dbReference>
<feature type="non-terminal residue" evidence="5">
    <location>
        <position position="169"/>
    </location>
</feature>
<dbReference type="AlphaFoldDB" id="A0A445MGH2"/>
<comment type="subunit">
    <text evidence="2">Heterotetramer of two alpha and two beta chains arranged as a dimer of alpha/beta heterodimers.</text>
</comment>
<dbReference type="GO" id="GO:0005737">
    <property type="term" value="C:cytoplasm"/>
    <property type="evidence" value="ECO:0007669"/>
    <property type="project" value="TreeGrafter"/>
</dbReference>
<organism evidence="5">
    <name type="scientific">Ensete ventricosum</name>
    <name type="common">Abyssinian banana</name>
    <name type="synonym">Musa ensete</name>
    <dbReference type="NCBI Taxonomy" id="4639"/>
    <lineage>
        <taxon>Eukaryota</taxon>
        <taxon>Viridiplantae</taxon>
        <taxon>Streptophyta</taxon>
        <taxon>Embryophyta</taxon>
        <taxon>Tracheophyta</taxon>
        <taxon>Spermatophyta</taxon>
        <taxon>Magnoliopsida</taxon>
        <taxon>Liliopsida</taxon>
        <taxon>Zingiberales</taxon>
        <taxon>Musaceae</taxon>
        <taxon>Ensete</taxon>
    </lineage>
</organism>
<reference evidence="5" key="1">
    <citation type="journal article" date="2018" name="Data Brief">
        <title>Genome sequence data from 17 accessions of Ensete ventricosum, a staple food crop for millions in Ethiopia.</title>
        <authorList>
            <person name="Yemataw Z."/>
            <person name="Muzemil S."/>
            <person name="Ambachew D."/>
            <person name="Tripathi L."/>
            <person name="Tesfaye K."/>
            <person name="Chala A."/>
            <person name="Farbos A."/>
            <person name="O'Neill P."/>
            <person name="Moore K."/>
            <person name="Grant M."/>
            <person name="Studholme D.J."/>
        </authorList>
    </citation>
    <scope>NUCLEOTIDE SEQUENCE [LARGE SCALE GENOMIC DNA]</scope>
    <source>
        <tissue evidence="5">Leaf</tissue>
    </source>
</reference>
<name>A0A445MGH2_ENSVE</name>
<dbReference type="InterPro" id="IPR029055">
    <property type="entry name" value="Ntn_hydrolases_N"/>
</dbReference>
<dbReference type="EC" id="3.4.19.5" evidence="3"/>